<dbReference type="Proteomes" id="UP000180215">
    <property type="component" value="Unassembled WGS sequence"/>
</dbReference>
<dbReference type="GO" id="GO:0016787">
    <property type="term" value="F:hydrolase activity"/>
    <property type="evidence" value="ECO:0007669"/>
    <property type="project" value="UniProtKB-KW"/>
</dbReference>
<sequence length="299" mass="31828">MAQQIPISREARADDPRADAERDDGTHEIAPDLAYRRLVLANVVFVGSPGAGDRNWVLVDAGIPGSKAAIRSAAAARFGEGARPAAIVLTHGHFDHVGVLEDLAEEWDAPVYAHGLERPYLDGSAAYPTPDPSVGGGLMARIAPLYPTKPVNVSSRLQMLPADGSVPPMPGWRWLHTPGHAPGHVSFWREADGSLIAGDAFVTTAQESAYAVATQEPEVHGPPMYLTIDWPAAGSSVRSLAALKPERAVTGHGRALHGPELRRGLDALAQDFERVAVPDQGRYVETPARAEDGSAYRSP</sequence>
<dbReference type="SUPFAM" id="SSF56281">
    <property type="entry name" value="Metallo-hydrolase/oxidoreductase"/>
    <property type="match status" value="1"/>
</dbReference>
<feature type="domain" description="Metallo-beta-lactamase" evidence="2">
    <location>
        <begin position="40"/>
        <end position="252"/>
    </location>
</feature>
<comment type="caution">
    <text evidence="3">The sequence shown here is derived from an EMBL/GenBank/DDBJ whole genome shotgun (WGS) entry which is preliminary data.</text>
</comment>
<dbReference type="PANTHER" id="PTHR42951">
    <property type="entry name" value="METALLO-BETA-LACTAMASE DOMAIN-CONTAINING"/>
    <property type="match status" value="1"/>
</dbReference>
<name>A0A1S1P725_METEX</name>
<dbReference type="Gene3D" id="3.60.15.10">
    <property type="entry name" value="Ribonuclease Z/Hydroxyacylglutathione hydrolase-like"/>
    <property type="match status" value="1"/>
</dbReference>
<keyword evidence="3" id="KW-0378">Hydrolase</keyword>
<reference evidence="3 4" key="1">
    <citation type="submission" date="2016-10" db="EMBL/GenBank/DDBJ databases">
        <title>Draft genome sequence of Methylobacterium extorquens CP3, a seed endophyte of Crotalaria pumila with plant growth-promoting and metal tolerance properties.</title>
        <authorList>
            <person name="Sanchez-Lopez A.S."/>
            <person name="Van Hamme J.D."/>
            <person name="Thijs S."/>
            <person name="Mcammond B.M."/>
            <person name="Stevens V."/>
            <person name="Gonzalez-Chavez M.D.C."/>
            <person name="Vangronsveld J."/>
        </authorList>
    </citation>
    <scope>NUCLEOTIDE SEQUENCE [LARGE SCALE GENOMIC DNA]</scope>
    <source>
        <strain evidence="3 4">CP3</strain>
    </source>
</reference>
<dbReference type="InterPro" id="IPR001279">
    <property type="entry name" value="Metallo-B-lactamas"/>
</dbReference>
<evidence type="ECO:0000313" key="3">
    <source>
        <dbReference type="EMBL" id="OHV16916.1"/>
    </source>
</evidence>
<evidence type="ECO:0000259" key="2">
    <source>
        <dbReference type="SMART" id="SM00849"/>
    </source>
</evidence>
<dbReference type="PANTHER" id="PTHR42951:SF17">
    <property type="entry name" value="METALLO-BETA-LACTAMASE DOMAIN-CONTAINING PROTEIN"/>
    <property type="match status" value="1"/>
</dbReference>
<dbReference type="CDD" id="cd07721">
    <property type="entry name" value="yflN-like_MBL-fold"/>
    <property type="match status" value="1"/>
</dbReference>
<organism evidence="3 4">
    <name type="scientific">Methylorubrum extorquens</name>
    <name type="common">Methylobacterium dichloromethanicum</name>
    <name type="synonym">Methylobacterium extorquens</name>
    <dbReference type="NCBI Taxonomy" id="408"/>
    <lineage>
        <taxon>Bacteria</taxon>
        <taxon>Pseudomonadati</taxon>
        <taxon>Pseudomonadota</taxon>
        <taxon>Alphaproteobacteria</taxon>
        <taxon>Hyphomicrobiales</taxon>
        <taxon>Methylobacteriaceae</taxon>
        <taxon>Methylorubrum</taxon>
    </lineage>
</organism>
<gene>
    <name evidence="3" type="ORF">BK022_08955</name>
</gene>
<accession>A0A1S1P725</accession>
<dbReference type="AlphaFoldDB" id="A0A1S1P725"/>
<proteinExistence type="predicted"/>
<protein>
    <submittedName>
        <fullName evidence="3">MBL fold metallo-hydrolase</fullName>
    </submittedName>
</protein>
<dbReference type="InterPro" id="IPR036866">
    <property type="entry name" value="RibonucZ/Hydroxyglut_hydro"/>
</dbReference>
<feature type="region of interest" description="Disordered" evidence="1">
    <location>
        <begin position="1"/>
        <end position="26"/>
    </location>
</feature>
<dbReference type="InterPro" id="IPR050855">
    <property type="entry name" value="NDM-1-like"/>
</dbReference>
<evidence type="ECO:0000313" key="4">
    <source>
        <dbReference type="Proteomes" id="UP000180215"/>
    </source>
</evidence>
<dbReference type="Pfam" id="PF00753">
    <property type="entry name" value="Lactamase_B"/>
    <property type="match status" value="1"/>
</dbReference>
<feature type="compositionally biased region" description="Basic and acidic residues" evidence="1">
    <location>
        <begin position="9"/>
        <end position="26"/>
    </location>
</feature>
<dbReference type="SMART" id="SM00849">
    <property type="entry name" value="Lactamase_B"/>
    <property type="match status" value="1"/>
</dbReference>
<dbReference type="EMBL" id="MNAO01000077">
    <property type="protein sequence ID" value="OHV16916.1"/>
    <property type="molecule type" value="Genomic_DNA"/>
</dbReference>
<evidence type="ECO:0000256" key="1">
    <source>
        <dbReference type="SAM" id="MobiDB-lite"/>
    </source>
</evidence>